<evidence type="ECO:0000256" key="14">
    <source>
        <dbReference type="SAM" id="SignalP"/>
    </source>
</evidence>
<feature type="chain" id="PRO_5044892682" description="Protein kinase domain-containing protein" evidence="14">
    <location>
        <begin position="24"/>
        <end position="653"/>
    </location>
</feature>
<dbReference type="PROSITE" id="PS00107">
    <property type="entry name" value="PROTEIN_KINASE_ATP"/>
    <property type="match status" value="1"/>
</dbReference>
<dbReference type="EMBL" id="JANQDX010000002">
    <property type="protein sequence ID" value="KAL0928002.1"/>
    <property type="molecule type" value="Genomic_DNA"/>
</dbReference>
<evidence type="ECO:0000313" key="16">
    <source>
        <dbReference type="EMBL" id="KAL0928002.1"/>
    </source>
</evidence>
<protein>
    <recommendedName>
        <fullName evidence="15">Protein kinase domain-containing protein</fullName>
    </recommendedName>
</protein>
<dbReference type="GO" id="GO:0005524">
    <property type="term" value="F:ATP binding"/>
    <property type="evidence" value="ECO:0007669"/>
    <property type="project" value="UniProtKB-UniRule"/>
</dbReference>
<evidence type="ECO:0000256" key="4">
    <source>
        <dbReference type="ARBA" id="ARBA00022692"/>
    </source>
</evidence>
<evidence type="ECO:0000256" key="9">
    <source>
        <dbReference type="ARBA" id="ARBA00022989"/>
    </source>
</evidence>
<comment type="subcellular location">
    <subcellularLocation>
        <location evidence="1">Membrane</location>
        <topology evidence="1">Single-pass type I membrane protein</topology>
    </subcellularLocation>
</comment>
<accession>A0ABD0W3U2</accession>
<dbReference type="PROSITE" id="PS50011">
    <property type="entry name" value="PROTEIN_KINASE_DOM"/>
    <property type="match status" value="1"/>
</dbReference>
<keyword evidence="9 13" id="KW-1133">Transmembrane helix</keyword>
<dbReference type="FunFam" id="3.30.200.20:FF:000178">
    <property type="entry name" value="serine/threonine-protein kinase PBS1-like"/>
    <property type="match status" value="1"/>
</dbReference>
<dbReference type="InterPro" id="IPR011009">
    <property type="entry name" value="Kinase-like_dom_sf"/>
</dbReference>
<name>A0ABD0W3U2_DENTH</name>
<reference evidence="16 17" key="1">
    <citation type="journal article" date="2024" name="Plant Biotechnol. J.">
        <title>Dendrobium thyrsiflorum genome and its molecular insights into genes involved in important horticultural traits.</title>
        <authorList>
            <person name="Chen B."/>
            <person name="Wang J.Y."/>
            <person name="Zheng P.J."/>
            <person name="Li K.L."/>
            <person name="Liang Y.M."/>
            <person name="Chen X.F."/>
            <person name="Zhang C."/>
            <person name="Zhao X."/>
            <person name="He X."/>
            <person name="Zhang G.Q."/>
            <person name="Liu Z.J."/>
            <person name="Xu Q."/>
        </authorList>
    </citation>
    <scope>NUCLEOTIDE SEQUENCE [LARGE SCALE GENOMIC DNA]</scope>
    <source>
        <strain evidence="16">GZMU011</strain>
    </source>
</reference>
<evidence type="ECO:0000256" key="12">
    <source>
        <dbReference type="PROSITE-ProRule" id="PRU10141"/>
    </source>
</evidence>
<dbReference type="Pfam" id="PF13947">
    <property type="entry name" value="GUB_WAK_bind"/>
    <property type="match status" value="1"/>
</dbReference>
<keyword evidence="4 13" id="KW-0812">Transmembrane</keyword>
<evidence type="ECO:0000313" key="17">
    <source>
        <dbReference type="Proteomes" id="UP001552299"/>
    </source>
</evidence>
<keyword evidence="11" id="KW-0325">Glycoprotein</keyword>
<proteinExistence type="predicted"/>
<organism evidence="16 17">
    <name type="scientific">Dendrobium thyrsiflorum</name>
    <name type="common">Pinecone-like raceme dendrobium</name>
    <name type="synonym">Orchid</name>
    <dbReference type="NCBI Taxonomy" id="117978"/>
    <lineage>
        <taxon>Eukaryota</taxon>
        <taxon>Viridiplantae</taxon>
        <taxon>Streptophyta</taxon>
        <taxon>Embryophyta</taxon>
        <taxon>Tracheophyta</taxon>
        <taxon>Spermatophyta</taxon>
        <taxon>Magnoliopsida</taxon>
        <taxon>Liliopsida</taxon>
        <taxon>Asparagales</taxon>
        <taxon>Orchidaceae</taxon>
        <taxon>Epidendroideae</taxon>
        <taxon>Malaxideae</taxon>
        <taxon>Dendrobiinae</taxon>
        <taxon>Dendrobium</taxon>
    </lineage>
</organism>
<feature type="binding site" evidence="12">
    <location>
        <position position="368"/>
    </location>
    <ligand>
        <name>ATP</name>
        <dbReference type="ChEBI" id="CHEBI:30616"/>
    </ligand>
</feature>
<evidence type="ECO:0000256" key="8">
    <source>
        <dbReference type="ARBA" id="ARBA00022840"/>
    </source>
</evidence>
<evidence type="ECO:0000256" key="3">
    <source>
        <dbReference type="ARBA" id="ARBA00022679"/>
    </source>
</evidence>
<evidence type="ECO:0000256" key="2">
    <source>
        <dbReference type="ARBA" id="ARBA00022527"/>
    </source>
</evidence>
<evidence type="ECO:0000256" key="5">
    <source>
        <dbReference type="ARBA" id="ARBA00022729"/>
    </source>
</evidence>
<evidence type="ECO:0000256" key="1">
    <source>
        <dbReference type="ARBA" id="ARBA00004479"/>
    </source>
</evidence>
<dbReference type="InterPro" id="IPR017441">
    <property type="entry name" value="Protein_kinase_ATP_BS"/>
</dbReference>
<evidence type="ECO:0000256" key="7">
    <source>
        <dbReference type="ARBA" id="ARBA00022777"/>
    </source>
</evidence>
<evidence type="ECO:0000259" key="15">
    <source>
        <dbReference type="PROSITE" id="PS50011"/>
    </source>
</evidence>
<dbReference type="SMART" id="SM00220">
    <property type="entry name" value="S_TKc"/>
    <property type="match status" value="1"/>
</dbReference>
<evidence type="ECO:0000256" key="13">
    <source>
        <dbReference type="SAM" id="Phobius"/>
    </source>
</evidence>
<dbReference type="GO" id="GO:0004674">
    <property type="term" value="F:protein serine/threonine kinase activity"/>
    <property type="evidence" value="ECO:0007669"/>
    <property type="project" value="UniProtKB-KW"/>
</dbReference>
<keyword evidence="7" id="KW-0418">Kinase</keyword>
<dbReference type="InterPro" id="IPR008271">
    <property type="entry name" value="Ser/Thr_kinase_AS"/>
</dbReference>
<keyword evidence="5 14" id="KW-0732">Signal</keyword>
<dbReference type="InterPro" id="IPR045874">
    <property type="entry name" value="LRK10/LRL21-25-like"/>
</dbReference>
<keyword evidence="2" id="KW-0723">Serine/threonine-protein kinase</keyword>
<dbReference type="Proteomes" id="UP001552299">
    <property type="component" value="Unassembled WGS sequence"/>
</dbReference>
<keyword evidence="8 12" id="KW-0067">ATP-binding</keyword>
<dbReference type="AlphaFoldDB" id="A0ABD0W3U2"/>
<dbReference type="GO" id="GO:0016020">
    <property type="term" value="C:membrane"/>
    <property type="evidence" value="ECO:0007669"/>
    <property type="project" value="UniProtKB-SubCell"/>
</dbReference>
<dbReference type="Pfam" id="PF00069">
    <property type="entry name" value="Pkinase"/>
    <property type="match status" value="1"/>
</dbReference>
<evidence type="ECO:0000256" key="10">
    <source>
        <dbReference type="ARBA" id="ARBA00023136"/>
    </source>
</evidence>
<gene>
    <name evidence="16" type="ORF">M5K25_002234</name>
</gene>
<feature type="transmembrane region" description="Helical" evidence="13">
    <location>
        <begin position="263"/>
        <end position="287"/>
    </location>
</feature>
<dbReference type="SUPFAM" id="SSF56112">
    <property type="entry name" value="Protein kinase-like (PK-like)"/>
    <property type="match status" value="1"/>
</dbReference>
<sequence>MRWWRLSFGIYIIFFVFMGFTKGLQDQQLCNLSSSCGDLQIQFPFRLKGDPANCGDPNYELTCSGNRTLMEFQSVQFLVKNIYYPFNIIQVIEIGLLRSNCSLPLKSLRASSVSRSRYYQLESWYWISLMNCSKKLSSLKYQLFPCLSQEDSYVYAVSGWLVTDLAPSCSLLSMMPATDTSSSISSDSDLFQAIHGGFSLRWPTHGFTTSMLIRRCLRDSFRMFDDNFETSNYLSLIPAVFKAEMHFPACVEDYSGLNSHFELIFRLSIVVIVIIEIVQLVIVLLIIGRLILAPLALWTFLAHKFWTIWSADDAVEKFLQAQQSLSPTRYAYTDIIAITRHFKEQLGRGGFGSVYKGELPGRHFVAVKLLSGNSKCHGDDFISEVSTIGRIHHLNVVRLVGFCSEGSKAALVYEYMPNKSLDKYIFSSNRYFSWQKLNTIALGVARGIDYLHRGCDMTILHFDIKPQNILLDQTFIPKVSDFGLAKLYPKEYNVVSVSATRGTIGYIAPELMSRNFGTISHKSDVYSFGMLLIEMASGRRNVDTNADSSSQNYYPSLIYDKLSYNGEQEIKFESFEMNEVEKKLYLVGLWCIQIRPSDRPSMNQVVQMIEGDADALELPPKPFFSWSSSISRTLHSDNTATTQLSVIEEDDCS</sequence>
<evidence type="ECO:0000256" key="6">
    <source>
        <dbReference type="ARBA" id="ARBA00022741"/>
    </source>
</evidence>
<keyword evidence="10 13" id="KW-0472">Membrane</keyword>
<dbReference type="Gene3D" id="3.30.200.20">
    <property type="entry name" value="Phosphorylase Kinase, domain 1"/>
    <property type="match status" value="1"/>
</dbReference>
<dbReference type="InterPro" id="IPR000719">
    <property type="entry name" value="Prot_kinase_dom"/>
</dbReference>
<evidence type="ECO:0000256" key="11">
    <source>
        <dbReference type="ARBA" id="ARBA00023180"/>
    </source>
</evidence>
<keyword evidence="6 12" id="KW-0547">Nucleotide-binding</keyword>
<comment type="caution">
    <text evidence="16">The sequence shown here is derived from an EMBL/GenBank/DDBJ whole genome shotgun (WGS) entry which is preliminary data.</text>
</comment>
<dbReference type="FunFam" id="1.10.510.10:FF:000590">
    <property type="entry name" value="PR5-like receptor kinase"/>
    <property type="match status" value="1"/>
</dbReference>
<feature type="domain" description="Protein kinase" evidence="15">
    <location>
        <begin position="340"/>
        <end position="624"/>
    </location>
</feature>
<dbReference type="PROSITE" id="PS00108">
    <property type="entry name" value="PROTEIN_KINASE_ST"/>
    <property type="match status" value="1"/>
</dbReference>
<keyword evidence="17" id="KW-1185">Reference proteome</keyword>
<dbReference type="Gene3D" id="1.10.510.10">
    <property type="entry name" value="Transferase(Phosphotransferase) domain 1"/>
    <property type="match status" value="1"/>
</dbReference>
<keyword evidence="3" id="KW-0808">Transferase</keyword>
<feature type="signal peptide" evidence="14">
    <location>
        <begin position="1"/>
        <end position="23"/>
    </location>
</feature>
<dbReference type="InterPro" id="IPR025287">
    <property type="entry name" value="WAK_GUB"/>
</dbReference>
<dbReference type="PANTHER" id="PTHR27009">
    <property type="entry name" value="RUST RESISTANCE KINASE LR10-RELATED"/>
    <property type="match status" value="1"/>
</dbReference>